<gene>
    <name evidence="2" type="ORF">MM415B01679_0002</name>
</gene>
<dbReference type="EMBL" id="MT141263">
    <property type="protein sequence ID" value="QJA57252.1"/>
    <property type="molecule type" value="Genomic_DNA"/>
</dbReference>
<evidence type="ECO:0000256" key="1">
    <source>
        <dbReference type="SAM" id="MobiDB-lite"/>
    </source>
</evidence>
<protein>
    <submittedName>
        <fullName evidence="2">Uncharacterized protein</fullName>
    </submittedName>
</protein>
<feature type="compositionally biased region" description="Basic and acidic residues" evidence="1">
    <location>
        <begin position="1"/>
        <end position="10"/>
    </location>
</feature>
<reference evidence="2" key="1">
    <citation type="submission" date="2020-03" db="EMBL/GenBank/DDBJ databases">
        <title>The deep terrestrial virosphere.</title>
        <authorList>
            <person name="Holmfeldt K."/>
            <person name="Nilsson E."/>
            <person name="Simone D."/>
            <person name="Lopez-Fernandez M."/>
            <person name="Wu X."/>
            <person name="de Brujin I."/>
            <person name="Lundin D."/>
            <person name="Andersson A."/>
            <person name="Bertilsson S."/>
            <person name="Dopson M."/>
        </authorList>
    </citation>
    <scope>NUCLEOTIDE SEQUENCE</scope>
    <source>
        <strain evidence="2">MM415B01679</strain>
    </source>
</reference>
<sequence length="388" mass="42186">MAKGQEKQGKEPIVTEGIAKDESVMYSREAEHAADRIGGTLFRDESAPTETELMGTPPEDAKGGEKETEDAAKKEATEKEATEKEAAEKVSNEEKKVAGEQKEESGGPPPGFVPTAALHEERTKRQRLGEEVGELRTQVAELMEALKERTPEKKSAAEGTVDDAVSAFTKKVAEVEEVFEDDPMGSTKKFAELLKEIPALLKSVKEDGKKEVGAAKEEAADKEKVSKAVSRSLELMESLVPGIFDTAKDVNLSLTKFAYDQGITREFLPLITDPGTKIVAADGKSFMVGDNAAYIVSILKTALEGKGSEEVKKIVLAENESKWKEEIRAAVTKELMAKMGKSGESFKSVLEIPGESPKQKELSSQGRVLTEAEYAKLPVSEKQKYLMG</sequence>
<dbReference type="AlphaFoldDB" id="A0A6M3ILJ0"/>
<feature type="compositionally biased region" description="Basic and acidic residues" evidence="1">
    <location>
        <begin position="118"/>
        <end position="133"/>
    </location>
</feature>
<feature type="compositionally biased region" description="Basic and acidic residues" evidence="1">
    <location>
        <begin position="18"/>
        <end position="35"/>
    </location>
</feature>
<accession>A0A6M3ILJ0</accession>
<organism evidence="2">
    <name type="scientific">viral metagenome</name>
    <dbReference type="NCBI Taxonomy" id="1070528"/>
    <lineage>
        <taxon>unclassified sequences</taxon>
        <taxon>metagenomes</taxon>
        <taxon>organismal metagenomes</taxon>
    </lineage>
</organism>
<name>A0A6M3ILJ0_9ZZZZ</name>
<proteinExistence type="predicted"/>
<feature type="region of interest" description="Disordered" evidence="1">
    <location>
        <begin position="1"/>
        <end position="133"/>
    </location>
</feature>
<feature type="compositionally biased region" description="Basic and acidic residues" evidence="1">
    <location>
        <begin position="59"/>
        <end position="105"/>
    </location>
</feature>
<evidence type="ECO:0000313" key="2">
    <source>
        <dbReference type="EMBL" id="QJA57252.1"/>
    </source>
</evidence>